<keyword evidence="2" id="KW-1185">Reference proteome</keyword>
<evidence type="ECO:0000313" key="1">
    <source>
        <dbReference type="EMBL" id="KAJ8622877.1"/>
    </source>
</evidence>
<protein>
    <submittedName>
        <fullName evidence="1">Uncharacterized protein</fullName>
    </submittedName>
</protein>
<dbReference type="Proteomes" id="UP001234297">
    <property type="component" value="Chromosome 10"/>
</dbReference>
<organism evidence="1 2">
    <name type="scientific">Persea americana</name>
    <name type="common">Avocado</name>
    <dbReference type="NCBI Taxonomy" id="3435"/>
    <lineage>
        <taxon>Eukaryota</taxon>
        <taxon>Viridiplantae</taxon>
        <taxon>Streptophyta</taxon>
        <taxon>Embryophyta</taxon>
        <taxon>Tracheophyta</taxon>
        <taxon>Spermatophyta</taxon>
        <taxon>Magnoliopsida</taxon>
        <taxon>Magnoliidae</taxon>
        <taxon>Laurales</taxon>
        <taxon>Lauraceae</taxon>
        <taxon>Persea</taxon>
    </lineage>
</organism>
<reference evidence="1 2" key="1">
    <citation type="journal article" date="2022" name="Hortic Res">
        <title>A haplotype resolved chromosomal level avocado genome allows analysis of novel avocado genes.</title>
        <authorList>
            <person name="Nath O."/>
            <person name="Fletcher S.J."/>
            <person name="Hayward A."/>
            <person name="Shaw L.M."/>
            <person name="Masouleh A.K."/>
            <person name="Furtado A."/>
            <person name="Henry R.J."/>
            <person name="Mitter N."/>
        </authorList>
    </citation>
    <scope>NUCLEOTIDE SEQUENCE [LARGE SCALE GENOMIC DNA]</scope>
    <source>
        <strain evidence="2">cv. Hass</strain>
    </source>
</reference>
<name>A0ACC2KQ19_PERAE</name>
<evidence type="ECO:0000313" key="2">
    <source>
        <dbReference type="Proteomes" id="UP001234297"/>
    </source>
</evidence>
<sequence>MYMGARFGLMTSQAGASRMAEIIRMELIWEASRRPERNPLDLNNLPEEYGDRYREGKQFSGESSVAATDSADTRCRKKRHGKEGKEECGKTYECRFCSLKFCKSQALGGHMNRHRQERETETLNRARQLVYGNESLAGQGSHLGCNIPPIPPGNFQQRGGMGDPSLPFRSFYSRVPSPSSSSILSPQPPIQQYLYPSSTHLLSFPSPYPPPPPPPINDYYVGHVLNSNRHPNPNYATESNYTCIGAPIAHRYPSEEQSLDRLVQAATASFGLRSSSPLLRFRRRRRRHFLCAFFHAHRTFWCLLLLRFLLVSSSTLVPTANPQATKVEKPAIKFLCDPWFSVMADLCNNSSLV</sequence>
<comment type="caution">
    <text evidence="1">The sequence shown here is derived from an EMBL/GenBank/DDBJ whole genome shotgun (WGS) entry which is preliminary data.</text>
</comment>
<accession>A0ACC2KQ19</accession>
<dbReference type="EMBL" id="CM056818">
    <property type="protein sequence ID" value="KAJ8622877.1"/>
    <property type="molecule type" value="Genomic_DNA"/>
</dbReference>
<gene>
    <name evidence="1" type="ORF">MRB53_031406</name>
</gene>
<proteinExistence type="predicted"/>